<accession>A0ABP8J1G6</accession>
<reference evidence="4" key="1">
    <citation type="journal article" date="2019" name="Int. J. Syst. Evol. Microbiol.">
        <title>The Global Catalogue of Microorganisms (GCM) 10K type strain sequencing project: providing services to taxonomists for standard genome sequencing and annotation.</title>
        <authorList>
            <consortium name="The Broad Institute Genomics Platform"/>
            <consortium name="The Broad Institute Genome Sequencing Center for Infectious Disease"/>
            <person name="Wu L."/>
            <person name="Ma J."/>
        </authorList>
    </citation>
    <scope>NUCLEOTIDE SEQUENCE [LARGE SCALE GENOMIC DNA]</scope>
    <source>
        <strain evidence="4">JCM 17688</strain>
    </source>
</reference>
<evidence type="ECO:0000313" key="3">
    <source>
        <dbReference type="EMBL" id="GAA4383216.1"/>
    </source>
</evidence>
<evidence type="ECO:0000313" key="4">
    <source>
        <dbReference type="Proteomes" id="UP001500635"/>
    </source>
</evidence>
<comment type="caution">
    <text evidence="3">The sequence shown here is derived from an EMBL/GenBank/DDBJ whole genome shotgun (WGS) entry which is preliminary data.</text>
</comment>
<dbReference type="EMBL" id="BAABFR010000002">
    <property type="protein sequence ID" value="GAA4383216.1"/>
    <property type="molecule type" value="Genomic_DNA"/>
</dbReference>
<feature type="domain" description="ABC-type glycine betaine transport system substrate-binding" evidence="2">
    <location>
        <begin position="41"/>
        <end position="302"/>
    </location>
</feature>
<feature type="chain" id="PRO_5047006560" evidence="1">
    <location>
        <begin position="23"/>
        <end position="307"/>
    </location>
</feature>
<feature type="signal peptide" evidence="1">
    <location>
        <begin position="1"/>
        <end position="22"/>
    </location>
</feature>
<evidence type="ECO:0000256" key="1">
    <source>
        <dbReference type="SAM" id="SignalP"/>
    </source>
</evidence>
<dbReference type="Gene3D" id="3.40.190.10">
    <property type="entry name" value="Periplasmic binding protein-like II"/>
    <property type="match status" value="1"/>
</dbReference>
<dbReference type="RefSeq" id="WP_344989618.1">
    <property type="nucleotide sequence ID" value="NZ_BAABFR010000002.1"/>
</dbReference>
<protein>
    <submittedName>
        <fullName evidence="3">ABC transporter substrate-binding protein</fullName>
    </submittedName>
</protein>
<gene>
    <name evidence="3" type="ORF">GCM10023147_02070</name>
</gene>
<organism evidence="3 4">
    <name type="scientific">Tsukamurella soli</name>
    <dbReference type="NCBI Taxonomy" id="644556"/>
    <lineage>
        <taxon>Bacteria</taxon>
        <taxon>Bacillati</taxon>
        <taxon>Actinomycetota</taxon>
        <taxon>Actinomycetes</taxon>
        <taxon>Mycobacteriales</taxon>
        <taxon>Tsukamurellaceae</taxon>
        <taxon>Tsukamurella</taxon>
    </lineage>
</organism>
<keyword evidence="4" id="KW-1185">Reference proteome</keyword>
<dbReference type="SUPFAM" id="SSF53850">
    <property type="entry name" value="Periplasmic binding protein-like II"/>
    <property type="match status" value="1"/>
</dbReference>
<dbReference type="Gene3D" id="3.40.190.120">
    <property type="entry name" value="Osmoprotection protein (prox), domain 2"/>
    <property type="match status" value="1"/>
</dbReference>
<evidence type="ECO:0000259" key="2">
    <source>
        <dbReference type="Pfam" id="PF04069"/>
    </source>
</evidence>
<keyword evidence="1" id="KW-0732">Signal</keyword>
<dbReference type="Proteomes" id="UP001500635">
    <property type="component" value="Unassembled WGS sequence"/>
</dbReference>
<proteinExistence type="predicted"/>
<dbReference type="Pfam" id="PF04069">
    <property type="entry name" value="OpuAC"/>
    <property type="match status" value="1"/>
</dbReference>
<sequence length="307" mass="31795">MTLPKNLVAAAAGIAAATVVLAGCGSRNPLDSSGASTSASDTVTVGTANFAESEILGYLYADALQDNGIKATVKPGIGARDAYIAALKDGSIDAVPEYTGNLLQYFDAKATAQSSDEVYSALTKAVPSGLTVLDKAAAEDADSLNVTKEFSDTHHVTSLAQLAGLKIPIKVGAPPEFSTRPYGLPGLKSKYGLDATLVPINDGGGPITVKALIDGQVQVADIFSTTPAIKQNGFVTLADPQHMILAQNIVPLLARKKASAKVTAVLDKLQSILTTDDLIAMNTSSTTDKQSAQTIARNWLDKHKVTA</sequence>
<name>A0ABP8J1G6_9ACTN</name>
<dbReference type="PROSITE" id="PS51257">
    <property type="entry name" value="PROKAR_LIPOPROTEIN"/>
    <property type="match status" value="1"/>
</dbReference>
<dbReference type="CDD" id="cd13606">
    <property type="entry name" value="PBP2_ProX_like"/>
    <property type="match status" value="1"/>
</dbReference>
<dbReference type="InterPro" id="IPR007210">
    <property type="entry name" value="ABC_Gly_betaine_transp_sub-bd"/>
</dbReference>